<organism evidence="1 2">
    <name type="scientific">Dendrobium catenatum</name>
    <dbReference type="NCBI Taxonomy" id="906689"/>
    <lineage>
        <taxon>Eukaryota</taxon>
        <taxon>Viridiplantae</taxon>
        <taxon>Streptophyta</taxon>
        <taxon>Embryophyta</taxon>
        <taxon>Tracheophyta</taxon>
        <taxon>Spermatophyta</taxon>
        <taxon>Magnoliopsida</taxon>
        <taxon>Liliopsida</taxon>
        <taxon>Asparagales</taxon>
        <taxon>Orchidaceae</taxon>
        <taxon>Epidendroideae</taxon>
        <taxon>Malaxideae</taxon>
        <taxon>Dendrobiinae</taxon>
        <taxon>Dendrobium</taxon>
    </lineage>
</organism>
<dbReference type="PANTHER" id="PTHR10775:SF185">
    <property type="entry name" value="OS08G0208400 PROTEIN"/>
    <property type="match status" value="1"/>
</dbReference>
<reference evidence="1 2" key="2">
    <citation type="journal article" date="2017" name="Nature">
        <title>The Apostasia genome and the evolution of orchids.</title>
        <authorList>
            <person name="Zhang G.Q."/>
            <person name="Liu K.W."/>
            <person name="Li Z."/>
            <person name="Lohaus R."/>
            <person name="Hsiao Y.Y."/>
            <person name="Niu S.C."/>
            <person name="Wang J.Y."/>
            <person name="Lin Y.C."/>
            <person name="Xu Q."/>
            <person name="Chen L.J."/>
            <person name="Yoshida K."/>
            <person name="Fujiwara S."/>
            <person name="Wang Z.W."/>
            <person name="Zhang Y.Q."/>
            <person name="Mitsuda N."/>
            <person name="Wang M."/>
            <person name="Liu G.H."/>
            <person name="Pecoraro L."/>
            <person name="Huang H.X."/>
            <person name="Xiao X.J."/>
            <person name="Lin M."/>
            <person name="Wu X.Y."/>
            <person name="Wu W.L."/>
            <person name="Chen Y.Y."/>
            <person name="Chang S.B."/>
            <person name="Sakamoto S."/>
            <person name="Ohme-Takagi M."/>
            <person name="Yagi M."/>
            <person name="Zeng S.J."/>
            <person name="Shen C.Y."/>
            <person name="Yeh C.M."/>
            <person name="Luo Y.B."/>
            <person name="Tsai W.C."/>
            <person name="Van de Peer Y."/>
            <person name="Liu Z.J."/>
        </authorList>
    </citation>
    <scope>NUCLEOTIDE SEQUENCE [LARGE SCALE GENOMIC DNA]</scope>
    <source>
        <tissue evidence="1">The whole plant</tissue>
    </source>
</reference>
<dbReference type="PANTHER" id="PTHR10775">
    <property type="entry name" value="OS08G0208400 PROTEIN"/>
    <property type="match status" value="1"/>
</dbReference>
<evidence type="ECO:0000313" key="2">
    <source>
        <dbReference type="Proteomes" id="UP000233837"/>
    </source>
</evidence>
<name>A0A2I0VIE2_9ASPA</name>
<sequence>MESLHLLNLPMKIILKRRRFGAHVDTVQMYFFQAYSVIKNLLLINEIKTSYIEWTCHGETSQAFSDEDLGRRDVNDLNNTSEEVNDIQEILEDIHRETFMNSTRNNSPNEECDNIIDKEETTIFDRLLKNAQCDLYPGLDLSMLSTLVKLLHIKVLNHWSNKSFNMILEFIKYIFPKVETLTSSYYELRKILSDLRLGCEKIHACKNDCTLF</sequence>
<accession>A0A2I0VIE2</accession>
<evidence type="ECO:0000313" key="1">
    <source>
        <dbReference type="EMBL" id="PKU63180.1"/>
    </source>
</evidence>
<dbReference type="Proteomes" id="UP000233837">
    <property type="component" value="Unassembled WGS sequence"/>
</dbReference>
<gene>
    <name evidence="1" type="ORF">MA16_Dca022199</name>
</gene>
<reference evidence="1 2" key="1">
    <citation type="journal article" date="2016" name="Sci. Rep.">
        <title>The Dendrobium catenatum Lindl. genome sequence provides insights into polysaccharide synthase, floral development and adaptive evolution.</title>
        <authorList>
            <person name="Zhang G.Q."/>
            <person name="Xu Q."/>
            <person name="Bian C."/>
            <person name="Tsai W.C."/>
            <person name="Yeh C.M."/>
            <person name="Liu K.W."/>
            <person name="Yoshida K."/>
            <person name="Zhang L.S."/>
            <person name="Chang S.B."/>
            <person name="Chen F."/>
            <person name="Shi Y."/>
            <person name="Su Y.Y."/>
            <person name="Zhang Y.Q."/>
            <person name="Chen L.J."/>
            <person name="Yin Y."/>
            <person name="Lin M."/>
            <person name="Huang H."/>
            <person name="Deng H."/>
            <person name="Wang Z.W."/>
            <person name="Zhu S.L."/>
            <person name="Zhao X."/>
            <person name="Deng C."/>
            <person name="Niu S.C."/>
            <person name="Huang J."/>
            <person name="Wang M."/>
            <person name="Liu G.H."/>
            <person name="Yang H.J."/>
            <person name="Xiao X.J."/>
            <person name="Hsiao Y.Y."/>
            <person name="Wu W.L."/>
            <person name="Chen Y.Y."/>
            <person name="Mitsuda N."/>
            <person name="Ohme-Takagi M."/>
            <person name="Luo Y.B."/>
            <person name="Van de Peer Y."/>
            <person name="Liu Z.J."/>
        </authorList>
    </citation>
    <scope>NUCLEOTIDE SEQUENCE [LARGE SCALE GENOMIC DNA]</scope>
    <source>
        <tissue evidence="1">The whole plant</tissue>
    </source>
</reference>
<dbReference type="EMBL" id="KZ503511">
    <property type="protein sequence ID" value="PKU63180.1"/>
    <property type="molecule type" value="Genomic_DNA"/>
</dbReference>
<proteinExistence type="predicted"/>
<protein>
    <submittedName>
        <fullName evidence="1">Uncharacterized protein</fullName>
    </submittedName>
</protein>
<dbReference type="AlphaFoldDB" id="A0A2I0VIE2"/>
<keyword evidence="2" id="KW-1185">Reference proteome</keyword>